<evidence type="ECO:0000313" key="2">
    <source>
        <dbReference type="EMBL" id="PWB74760.1"/>
    </source>
</evidence>
<feature type="transmembrane region" description="Helical" evidence="1">
    <location>
        <begin position="45"/>
        <end position="64"/>
    </location>
</feature>
<keyword evidence="1" id="KW-0472">Membrane</keyword>
<keyword evidence="1" id="KW-0812">Transmembrane</keyword>
<dbReference type="EMBL" id="PQAP01000023">
    <property type="protein sequence ID" value="PWB74760.1"/>
    <property type="molecule type" value="Genomic_DNA"/>
</dbReference>
<comment type="caution">
    <text evidence="2">The sequence shown here is derived from an EMBL/GenBank/DDBJ whole genome shotgun (WGS) entry which is preliminary data.</text>
</comment>
<keyword evidence="1" id="KW-1133">Transmembrane helix</keyword>
<protein>
    <submittedName>
        <fullName evidence="2">Uncharacterized protein</fullName>
    </submittedName>
</protein>
<dbReference type="AlphaFoldDB" id="A0A855XA65"/>
<feature type="transmembrane region" description="Helical" evidence="1">
    <location>
        <begin position="20"/>
        <end position="39"/>
    </location>
</feature>
<accession>A0A855XA65</accession>
<feature type="transmembrane region" description="Helical" evidence="1">
    <location>
        <begin position="120"/>
        <end position="140"/>
    </location>
</feature>
<dbReference type="Proteomes" id="UP000250918">
    <property type="component" value="Unassembled WGS sequence"/>
</dbReference>
<reference evidence="2 3" key="1">
    <citation type="journal article" date="2018" name="ISME J.">
        <title>A methanotrophic archaeon couples anaerobic oxidation of methane to Fe(III) reduction.</title>
        <authorList>
            <person name="Cai C."/>
            <person name="Leu A.O."/>
            <person name="Xie G.J."/>
            <person name="Guo J."/>
            <person name="Feng Y."/>
            <person name="Zhao J.X."/>
            <person name="Tyson G.W."/>
            <person name="Yuan Z."/>
            <person name="Hu S."/>
        </authorList>
    </citation>
    <scope>NUCLEOTIDE SEQUENCE [LARGE SCALE GENOMIC DNA]</scope>
    <source>
        <strain evidence="2">FeB_12</strain>
    </source>
</reference>
<organism evidence="2 3">
    <name type="scientific">candidate division GN15 bacterium</name>
    <dbReference type="NCBI Taxonomy" id="2072418"/>
    <lineage>
        <taxon>Bacteria</taxon>
        <taxon>candidate division GN15</taxon>
    </lineage>
</organism>
<sequence>MATRIPEPAVSRRTLVRSAAIVWSAVGAFLAIRAMLWFRNSERNIFWMALLALIIGFLKGHFVFSKLAQRNIRRIYDLSPHKEKICIFAFQAAFSYLLIIGMITLGILLRLSPIPREYLAIVYLAIGVGLLYASMQYWLARPE</sequence>
<proteinExistence type="predicted"/>
<evidence type="ECO:0000256" key="1">
    <source>
        <dbReference type="SAM" id="Phobius"/>
    </source>
</evidence>
<evidence type="ECO:0000313" key="3">
    <source>
        <dbReference type="Proteomes" id="UP000250918"/>
    </source>
</evidence>
<name>A0A855XA65_9BACT</name>
<feature type="transmembrane region" description="Helical" evidence="1">
    <location>
        <begin position="85"/>
        <end position="108"/>
    </location>
</feature>
<gene>
    <name evidence="2" type="ORF">C3F09_03465</name>
</gene>